<keyword evidence="4" id="KW-1185">Reference proteome</keyword>
<evidence type="ECO:0000256" key="1">
    <source>
        <dbReference type="SAM" id="MobiDB-lite"/>
    </source>
</evidence>
<dbReference type="Proteomes" id="UP000240418">
    <property type="component" value="Unassembled WGS sequence"/>
</dbReference>
<dbReference type="RefSeq" id="WP_106609936.1">
    <property type="nucleotide sequence ID" value="NZ_PYGJ01000016.1"/>
</dbReference>
<organism evidence="3 4">
    <name type="scientific">Shimia abyssi</name>
    <dbReference type="NCBI Taxonomy" id="1662395"/>
    <lineage>
        <taxon>Bacteria</taxon>
        <taxon>Pseudomonadati</taxon>
        <taxon>Pseudomonadota</taxon>
        <taxon>Alphaproteobacteria</taxon>
        <taxon>Rhodobacterales</taxon>
        <taxon>Roseobacteraceae</taxon>
    </lineage>
</organism>
<dbReference type="InterPro" id="IPR013216">
    <property type="entry name" value="Methyltransf_11"/>
</dbReference>
<dbReference type="InterPro" id="IPR029063">
    <property type="entry name" value="SAM-dependent_MTases_sf"/>
</dbReference>
<dbReference type="GO" id="GO:0008757">
    <property type="term" value="F:S-adenosylmethionine-dependent methyltransferase activity"/>
    <property type="evidence" value="ECO:0007669"/>
    <property type="project" value="InterPro"/>
</dbReference>
<dbReference type="AlphaFoldDB" id="A0A2P8F7B6"/>
<keyword evidence="3" id="KW-0808">Transferase</keyword>
<feature type="region of interest" description="Disordered" evidence="1">
    <location>
        <begin position="16"/>
        <end position="35"/>
    </location>
</feature>
<gene>
    <name evidence="3" type="ORF">CLV88_11662</name>
</gene>
<dbReference type="Pfam" id="PF08241">
    <property type="entry name" value="Methyltransf_11"/>
    <property type="match status" value="1"/>
</dbReference>
<proteinExistence type="predicted"/>
<name>A0A2P8F7B6_9RHOB</name>
<sequence>MDGIWEDFISRNAHTEPDLSTLPPAKEHLEADGHSSRWEKVTRDLYAALEVDTYPIPPTAAREGYYGPRHFSYWASGLRDMQMLLDCAERNNVYVHRYLDFGCASGRVIRHFAVQEPQIETFGSDLNRHHVEWVNTHLPSTVTAFMNHSIPSLPLPDSYLDLVSAYSVFTHIEAFETSWLMELRRVMKPGAIAWITIHSHLSWLDLEESWPLYRGLKNHKDFPPLEEREPMTEDRKVFRWRNDKSYSSNVFYSLDYIHKTWGRIFEVSEFRRRHPGFQDVIILKNTKGI</sequence>
<dbReference type="CDD" id="cd02440">
    <property type="entry name" value="AdoMet_MTases"/>
    <property type="match status" value="1"/>
</dbReference>
<dbReference type="SUPFAM" id="SSF53335">
    <property type="entry name" value="S-adenosyl-L-methionine-dependent methyltransferases"/>
    <property type="match status" value="1"/>
</dbReference>
<dbReference type="OrthoDB" id="9811589at2"/>
<protein>
    <submittedName>
        <fullName evidence="3">Methyltransferase family protein</fullName>
    </submittedName>
</protein>
<keyword evidence="3" id="KW-0489">Methyltransferase</keyword>
<dbReference type="GO" id="GO:0032259">
    <property type="term" value="P:methylation"/>
    <property type="evidence" value="ECO:0007669"/>
    <property type="project" value="UniProtKB-KW"/>
</dbReference>
<evidence type="ECO:0000313" key="3">
    <source>
        <dbReference type="EMBL" id="PSL17615.1"/>
    </source>
</evidence>
<reference evidence="3 4" key="1">
    <citation type="submission" date="2018-03" db="EMBL/GenBank/DDBJ databases">
        <title>Genomic Encyclopedia of Archaeal and Bacterial Type Strains, Phase II (KMG-II): from individual species to whole genera.</title>
        <authorList>
            <person name="Goeker M."/>
        </authorList>
    </citation>
    <scope>NUCLEOTIDE SEQUENCE [LARGE SCALE GENOMIC DNA]</scope>
    <source>
        <strain evidence="3 4">DSM 100673</strain>
    </source>
</reference>
<feature type="domain" description="Methyltransferase type 11" evidence="2">
    <location>
        <begin position="99"/>
        <end position="194"/>
    </location>
</feature>
<dbReference type="EMBL" id="PYGJ01000016">
    <property type="protein sequence ID" value="PSL17615.1"/>
    <property type="molecule type" value="Genomic_DNA"/>
</dbReference>
<comment type="caution">
    <text evidence="3">The sequence shown here is derived from an EMBL/GenBank/DDBJ whole genome shotgun (WGS) entry which is preliminary data.</text>
</comment>
<accession>A0A2P8F7B6</accession>
<dbReference type="Gene3D" id="3.40.50.150">
    <property type="entry name" value="Vaccinia Virus protein VP39"/>
    <property type="match status" value="1"/>
</dbReference>
<feature type="compositionally biased region" description="Basic and acidic residues" evidence="1">
    <location>
        <begin position="25"/>
        <end position="35"/>
    </location>
</feature>
<evidence type="ECO:0000313" key="4">
    <source>
        <dbReference type="Proteomes" id="UP000240418"/>
    </source>
</evidence>
<evidence type="ECO:0000259" key="2">
    <source>
        <dbReference type="Pfam" id="PF08241"/>
    </source>
</evidence>